<evidence type="ECO:0000256" key="1">
    <source>
        <dbReference type="ARBA" id="ARBA00010690"/>
    </source>
</evidence>
<reference evidence="4 5" key="1">
    <citation type="submission" date="2019-12" db="EMBL/GenBank/DDBJ databases">
        <title>Genomic-based taxomic classification of the family Erythrobacteraceae.</title>
        <authorList>
            <person name="Xu L."/>
        </authorList>
    </citation>
    <scope>NUCLEOTIDE SEQUENCE [LARGE SCALE GENOMIC DNA]</scope>
    <source>
        <strain evidence="4 5">JCM 17468</strain>
    </source>
</reference>
<evidence type="ECO:0000256" key="3">
    <source>
        <dbReference type="SAM" id="Phobius"/>
    </source>
</evidence>
<dbReference type="InterPro" id="IPR029025">
    <property type="entry name" value="T3SS_substrate_exporter_C"/>
</dbReference>
<proteinExistence type="inferred from homology"/>
<dbReference type="GO" id="GO:0009306">
    <property type="term" value="P:protein secretion"/>
    <property type="evidence" value="ECO:0007669"/>
    <property type="project" value="InterPro"/>
</dbReference>
<evidence type="ECO:0000313" key="5">
    <source>
        <dbReference type="Proteomes" id="UP000430272"/>
    </source>
</evidence>
<protein>
    <submittedName>
        <fullName evidence="4">Flagellar type III secretion system protein FlhB</fullName>
    </submittedName>
</protein>
<keyword evidence="3" id="KW-0472">Membrane</keyword>
<keyword evidence="3" id="KW-0812">Transmembrane</keyword>
<dbReference type="PRINTS" id="PR00950">
    <property type="entry name" value="TYPE3IMSPROT"/>
</dbReference>
<dbReference type="PANTHER" id="PTHR30531:SF12">
    <property type="entry name" value="FLAGELLAR BIOSYNTHETIC PROTEIN FLHB"/>
    <property type="match status" value="1"/>
</dbReference>
<feature type="transmembrane region" description="Helical" evidence="3">
    <location>
        <begin position="33"/>
        <end position="54"/>
    </location>
</feature>
<dbReference type="PANTHER" id="PTHR30531">
    <property type="entry name" value="FLAGELLAR BIOSYNTHETIC PROTEIN FLHB"/>
    <property type="match status" value="1"/>
</dbReference>
<keyword evidence="3" id="KW-1133">Transmembrane helix</keyword>
<dbReference type="AlphaFoldDB" id="A0A844YA25"/>
<dbReference type="Gene3D" id="3.40.1690.10">
    <property type="entry name" value="secretion proteins EscU"/>
    <property type="match status" value="1"/>
</dbReference>
<organism evidence="4 5">
    <name type="scientific">Qipengyuania pelagi</name>
    <dbReference type="NCBI Taxonomy" id="994320"/>
    <lineage>
        <taxon>Bacteria</taxon>
        <taxon>Pseudomonadati</taxon>
        <taxon>Pseudomonadota</taxon>
        <taxon>Alphaproteobacteria</taxon>
        <taxon>Sphingomonadales</taxon>
        <taxon>Erythrobacteraceae</taxon>
        <taxon>Qipengyuania</taxon>
    </lineage>
</organism>
<dbReference type="EMBL" id="WTYD01000001">
    <property type="protein sequence ID" value="MXO54237.1"/>
    <property type="molecule type" value="Genomic_DNA"/>
</dbReference>
<name>A0A844YA25_9SPHN</name>
<dbReference type="Pfam" id="PF01312">
    <property type="entry name" value="Bac_export_2"/>
    <property type="match status" value="1"/>
</dbReference>
<feature type="region of interest" description="Disordered" evidence="2">
    <location>
        <begin position="224"/>
        <end position="246"/>
    </location>
</feature>
<evidence type="ECO:0000313" key="4">
    <source>
        <dbReference type="EMBL" id="MXO54237.1"/>
    </source>
</evidence>
<dbReference type="OrthoDB" id="9807950at2"/>
<feature type="transmembrane region" description="Helical" evidence="3">
    <location>
        <begin position="184"/>
        <end position="210"/>
    </location>
</feature>
<sequence length="388" mass="42223">MSEQPAGEKTFAPTEKRLTDAAKKGDVLRSKDAGTAVVMLLGGAWLAFAGPWLLGDLQGLAREAFQFDVRDLRDFGPGTLLMEGLLLTVPAILTLAVPVIIVTLISQLAFGRGRFVTDNLKAKGNRINPLNGLKRMFGPQGAIEMGKGLLKIILLGAIALWWWYSSMETLIGLGRGNLSAQLTAAWDAIVSLIFALSGGLVIIALVDLPIQWVRQQGRLKMTHQEMRDENKESEGSPEMKAARRQRQRDIATGSVAGAMRDAQFVITNPTHFAVALTYDPLKASAPIVLAKGRGDKAMAMKELAREMELPTLEYPQLARSVYYTTRERQVICEDLYGAIASVLAYVMSLKRGETPLRPEIDVPEALRFDTEGRVSVAPAVNQGAAAPL</sequence>
<gene>
    <name evidence="4" type="primary">flhB</name>
    <name evidence="4" type="ORF">GRI47_09485</name>
</gene>
<dbReference type="SUPFAM" id="SSF160544">
    <property type="entry name" value="EscU C-terminal domain-like"/>
    <property type="match status" value="1"/>
</dbReference>
<keyword evidence="4" id="KW-0969">Cilium</keyword>
<dbReference type="InterPro" id="IPR006135">
    <property type="entry name" value="T3SS_substrate_exporter"/>
</dbReference>
<dbReference type="Proteomes" id="UP000430272">
    <property type="component" value="Unassembled WGS sequence"/>
</dbReference>
<comment type="similarity">
    <text evidence="1">Belongs to the type III secretion exporter family.</text>
</comment>
<feature type="transmembrane region" description="Helical" evidence="3">
    <location>
        <begin position="148"/>
        <end position="164"/>
    </location>
</feature>
<feature type="compositionally biased region" description="Basic and acidic residues" evidence="2">
    <location>
        <begin position="224"/>
        <end position="234"/>
    </location>
</feature>
<dbReference type="GO" id="GO:0005886">
    <property type="term" value="C:plasma membrane"/>
    <property type="evidence" value="ECO:0007669"/>
    <property type="project" value="TreeGrafter"/>
</dbReference>
<comment type="caution">
    <text evidence="4">The sequence shown here is derived from an EMBL/GenBank/DDBJ whole genome shotgun (WGS) entry which is preliminary data.</text>
</comment>
<accession>A0A844YA25</accession>
<keyword evidence="4" id="KW-0282">Flagellum</keyword>
<dbReference type="RefSeq" id="WP_160660999.1">
    <property type="nucleotide sequence ID" value="NZ_BAABDV010000001.1"/>
</dbReference>
<evidence type="ECO:0000256" key="2">
    <source>
        <dbReference type="SAM" id="MobiDB-lite"/>
    </source>
</evidence>
<keyword evidence="5" id="KW-1185">Reference proteome</keyword>
<keyword evidence="4" id="KW-0966">Cell projection</keyword>
<feature type="transmembrane region" description="Helical" evidence="3">
    <location>
        <begin position="85"/>
        <end position="105"/>
    </location>
</feature>